<dbReference type="PaxDb" id="6239-F55C12.4"/>
<feature type="transmembrane region" description="Helical" evidence="3">
    <location>
        <begin position="54"/>
        <end position="71"/>
    </location>
</feature>
<dbReference type="InParanoid" id="Q20808"/>
<keyword evidence="5" id="KW-1185">Reference proteome</keyword>
<dbReference type="Proteomes" id="UP000001940">
    <property type="component" value="Chromosome II"/>
</dbReference>
<dbReference type="Bgee" id="WBGene00018871">
    <property type="expression patterns" value="Expressed in larva and 3 other cell types or tissues"/>
</dbReference>
<dbReference type="AlphaFoldDB" id="Q20808"/>
<evidence type="ECO:0000313" key="6">
    <source>
        <dbReference type="WormBase" id="F55C12.4"/>
    </source>
</evidence>
<dbReference type="OMA" id="ENKCLAV"/>
<dbReference type="HOGENOM" id="CLU_117805_0_0_1"/>
<dbReference type="CTD" id="173995"/>
<feature type="region of interest" description="Disordered" evidence="2">
    <location>
        <begin position="184"/>
        <end position="220"/>
    </location>
</feature>
<feature type="region of interest" description="Disordered" evidence="2">
    <location>
        <begin position="1"/>
        <end position="28"/>
    </location>
</feature>
<evidence type="ECO:0000313" key="5">
    <source>
        <dbReference type="Proteomes" id="UP000001940"/>
    </source>
</evidence>
<sequence>MVGASLLQSDDDSDVPDLDLRGASSSSSRRRNFFSKSTADYEEIRHRQKTYKTIFLFSFIFIFLLALYFLYNAMCRLKLLSDEIDDLRQKMGHVEEFQLELKKIRMQFEVIRENEMENNEINGTVRSSSTTGMIYDKLANISSRFDNLWDGHQKNSMSMEDVTARISRVENKCLAVCQQHDTVGGVSMPRGREQPRRRQAAGKVKTTTGGDDQIVFRRND</sequence>
<dbReference type="WormBase" id="F55C12.4">
    <property type="protein sequence ID" value="CE19468"/>
    <property type="gene ID" value="WBGene00018871"/>
</dbReference>
<evidence type="ECO:0000256" key="3">
    <source>
        <dbReference type="SAM" id="Phobius"/>
    </source>
</evidence>
<dbReference type="UCSC" id="F55C12.4">
    <property type="organism name" value="c. elegans"/>
</dbReference>
<dbReference type="KEGG" id="cel:CELE_F55C12.4"/>
<dbReference type="OrthoDB" id="5837158at2759"/>
<dbReference type="SMR" id="Q20808"/>
<keyword evidence="3" id="KW-1133">Transmembrane helix</keyword>
<dbReference type="FunCoup" id="Q20808">
    <property type="interactions" value="100"/>
</dbReference>
<gene>
    <name evidence="4" type="ORF">CELE_F55C12.4</name>
    <name evidence="4 6" type="ORF">F55C12.4</name>
</gene>
<feature type="coiled-coil region" evidence="1">
    <location>
        <begin position="70"/>
        <end position="114"/>
    </location>
</feature>
<protein>
    <submittedName>
        <fullName evidence="4">Uncharacterized protein</fullName>
    </submittedName>
</protein>
<evidence type="ECO:0000256" key="2">
    <source>
        <dbReference type="SAM" id="MobiDB-lite"/>
    </source>
</evidence>
<evidence type="ECO:0000313" key="4">
    <source>
        <dbReference type="EMBL" id="CCD71872.1"/>
    </source>
</evidence>
<dbReference type="STRING" id="6239.F55C12.4.1"/>
<dbReference type="EMBL" id="BX284602">
    <property type="protein sequence ID" value="CCD71872.1"/>
    <property type="molecule type" value="Genomic_DNA"/>
</dbReference>
<dbReference type="eggNOG" id="ENOG502TGKC">
    <property type="taxonomic scope" value="Eukaryota"/>
</dbReference>
<dbReference type="RefSeq" id="NP_495169.1">
    <property type="nucleotide sequence ID" value="NM_062768.4"/>
</dbReference>
<proteinExistence type="predicted"/>
<reference evidence="4 5" key="1">
    <citation type="journal article" date="1998" name="Science">
        <title>Genome sequence of the nematode C. elegans: a platform for investigating biology.</title>
        <authorList>
            <consortium name="The C. elegans sequencing consortium"/>
            <person name="Sulson J.E."/>
            <person name="Waterston R."/>
        </authorList>
    </citation>
    <scope>NUCLEOTIDE SEQUENCE [LARGE SCALE GENOMIC DNA]</scope>
    <source>
        <strain evidence="4 5">Bristol N2</strain>
    </source>
</reference>
<keyword evidence="1" id="KW-0175">Coiled coil</keyword>
<keyword evidence="3" id="KW-0472">Membrane</keyword>
<dbReference type="AGR" id="WB:WBGene00018871"/>
<keyword evidence="3" id="KW-0812">Transmembrane</keyword>
<dbReference type="PIR" id="T34306">
    <property type="entry name" value="T34306"/>
</dbReference>
<accession>Q20808</accession>
<organism evidence="4 5">
    <name type="scientific">Caenorhabditis elegans</name>
    <dbReference type="NCBI Taxonomy" id="6239"/>
    <lineage>
        <taxon>Eukaryota</taxon>
        <taxon>Metazoa</taxon>
        <taxon>Ecdysozoa</taxon>
        <taxon>Nematoda</taxon>
        <taxon>Chromadorea</taxon>
        <taxon>Rhabditida</taxon>
        <taxon>Rhabditina</taxon>
        <taxon>Rhabditomorpha</taxon>
        <taxon>Rhabditoidea</taxon>
        <taxon>Rhabditidae</taxon>
        <taxon>Peloderinae</taxon>
        <taxon>Caenorhabditis</taxon>
    </lineage>
</organism>
<dbReference type="GeneID" id="173995"/>
<name>Q20808_CAEEL</name>
<evidence type="ECO:0000256" key="1">
    <source>
        <dbReference type="SAM" id="Coils"/>
    </source>
</evidence>